<evidence type="ECO:0000256" key="6">
    <source>
        <dbReference type="ARBA" id="ARBA00023002"/>
    </source>
</evidence>
<keyword evidence="6 10" id="KW-0560">Oxidoreductase</keyword>
<dbReference type="SUPFAM" id="SSF48179">
    <property type="entry name" value="6-phosphogluconate dehydrogenase C-terminal domain-like"/>
    <property type="match status" value="1"/>
</dbReference>
<dbReference type="NCBIfam" id="NF006765">
    <property type="entry name" value="PRK09287.1"/>
    <property type="match status" value="1"/>
</dbReference>
<dbReference type="InterPro" id="IPR008927">
    <property type="entry name" value="6-PGluconate_DH-like_C_sf"/>
</dbReference>
<dbReference type="InterPro" id="IPR006115">
    <property type="entry name" value="6PGDH_NADP-bd"/>
</dbReference>
<comment type="catalytic activity">
    <reaction evidence="9 10 14">
        <text>6-phospho-D-gluconate + NADP(+) = D-ribulose 5-phosphate + CO2 + NADPH</text>
        <dbReference type="Rhea" id="RHEA:10116"/>
        <dbReference type="ChEBI" id="CHEBI:16526"/>
        <dbReference type="ChEBI" id="CHEBI:57783"/>
        <dbReference type="ChEBI" id="CHEBI:58121"/>
        <dbReference type="ChEBI" id="CHEBI:58349"/>
        <dbReference type="ChEBI" id="CHEBI:58759"/>
        <dbReference type="EC" id="1.1.1.44"/>
    </reaction>
</comment>
<dbReference type="PIRSF" id="PIRSF000109">
    <property type="entry name" value="6PGD"/>
    <property type="match status" value="1"/>
</dbReference>
<evidence type="ECO:0000256" key="4">
    <source>
        <dbReference type="ARBA" id="ARBA00011738"/>
    </source>
</evidence>
<dbReference type="SMART" id="SM01350">
    <property type="entry name" value="6PGD"/>
    <property type="match status" value="1"/>
</dbReference>
<comment type="similarity">
    <text evidence="3 10 14">Belongs to the 6-phosphogluconate dehydrogenase family.</text>
</comment>
<comment type="caution">
    <text evidence="16">The sequence shown here is derived from an EMBL/GenBank/DDBJ whole genome shotgun (WGS) entry which is preliminary data.</text>
</comment>
<dbReference type="OrthoDB" id="434986at2759"/>
<dbReference type="EC" id="1.1.1.44" evidence="10 14"/>
<dbReference type="GO" id="GO:0050661">
    <property type="term" value="F:NADP binding"/>
    <property type="evidence" value="ECO:0007669"/>
    <property type="project" value="InterPro"/>
</dbReference>
<evidence type="ECO:0000256" key="3">
    <source>
        <dbReference type="ARBA" id="ARBA00008419"/>
    </source>
</evidence>
<evidence type="ECO:0000256" key="9">
    <source>
        <dbReference type="ARBA" id="ARBA00048640"/>
    </source>
</evidence>
<dbReference type="Pfam" id="PF03446">
    <property type="entry name" value="NAD_binding_2"/>
    <property type="match status" value="1"/>
</dbReference>
<dbReference type="FunFam" id="1.20.5.320:FF:000002">
    <property type="entry name" value="6-phosphogluconate dehydrogenase, decarboxylating"/>
    <property type="match status" value="1"/>
</dbReference>
<proteinExistence type="inferred from homology"/>
<keyword evidence="8 10" id="KW-0570">Pentose shunt</keyword>
<dbReference type="Pfam" id="PF00393">
    <property type="entry name" value="6PGD"/>
    <property type="match status" value="1"/>
</dbReference>
<dbReference type="FunFam" id="3.40.50.720:FF:000007">
    <property type="entry name" value="6-phosphogluconate dehydrogenase, decarboxylating"/>
    <property type="match status" value="1"/>
</dbReference>
<keyword evidence="5 10" id="KW-0521">NADP</keyword>
<dbReference type="PANTHER" id="PTHR11811">
    <property type="entry name" value="6-PHOSPHOGLUCONATE DEHYDROGENASE"/>
    <property type="match status" value="1"/>
</dbReference>
<dbReference type="InterPro" id="IPR006114">
    <property type="entry name" value="6PGDH_C"/>
</dbReference>
<dbReference type="GO" id="GO:0004616">
    <property type="term" value="F:phosphogluconate dehydrogenase (decarboxylating) activity"/>
    <property type="evidence" value="ECO:0007669"/>
    <property type="project" value="UniProtKB-EC"/>
</dbReference>
<dbReference type="Gene3D" id="1.20.5.320">
    <property type="entry name" value="6-Phosphogluconate Dehydrogenase, domain 3"/>
    <property type="match status" value="1"/>
</dbReference>
<comment type="function">
    <text evidence="1 10">Catalyzes the oxidative decarboxylation of 6-phosphogluconate to ribulose 5-phosphate and CO(2), with concomitant reduction of NADP to NADPH.</text>
</comment>
<feature type="binding site" description="in other chain" evidence="12">
    <location>
        <begin position="189"/>
        <end position="190"/>
    </location>
    <ligand>
        <name>substrate</name>
        <note>ligand shared between dimeric partners</note>
    </ligand>
</feature>
<organism evidence="16 17">
    <name type="scientific">Actinomortierella ambigua</name>
    <dbReference type="NCBI Taxonomy" id="1343610"/>
    <lineage>
        <taxon>Eukaryota</taxon>
        <taxon>Fungi</taxon>
        <taxon>Fungi incertae sedis</taxon>
        <taxon>Mucoromycota</taxon>
        <taxon>Mortierellomycotina</taxon>
        <taxon>Mortierellomycetes</taxon>
        <taxon>Mortierellales</taxon>
        <taxon>Mortierellaceae</taxon>
        <taxon>Actinomortierella</taxon>
    </lineage>
</organism>
<evidence type="ECO:0000256" key="10">
    <source>
        <dbReference type="PIRNR" id="PIRNR000109"/>
    </source>
</evidence>
<dbReference type="InterPro" id="IPR036291">
    <property type="entry name" value="NAD(P)-bd_dom_sf"/>
</dbReference>
<feature type="binding site" description="in other chain" evidence="12">
    <location>
        <begin position="132"/>
        <end position="134"/>
    </location>
    <ligand>
        <name>substrate</name>
        <note>ligand shared between dimeric partners</note>
    </ligand>
</feature>
<comment type="pathway">
    <text evidence="2 10 14">Carbohydrate degradation; pentose phosphate pathway; D-ribulose 5-phosphate from D-glucose 6-phosphate (oxidative stage): step 3/3.</text>
</comment>
<feature type="binding site" evidence="13">
    <location>
        <begin position="78"/>
        <end position="80"/>
    </location>
    <ligand>
        <name>NADP(+)</name>
        <dbReference type="ChEBI" id="CHEBI:58349"/>
    </ligand>
</feature>
<feature type="binding site" evidence="12">
    <location>
        <position position="454"/>
    </location>
    <ligand>
        <name>substrate</name>
        <note>ligand shared between dimeric partners</note>
    </ligand>
</feature>
<gene>
    <name evidence="16" type="primary">6PGD</name>
    <name evidence="16" type="ORF">DFQ27_003646</name>
</gene>
<dbReference type="NCBIfam" id="TIGR00873">
    <property type="entry name" value="gnd"/>
    <property type="match status" value="1"/>
</dbReference>
<evidence type="ECO:0000313" key="17">
    <source>
        <dbReference type="Proteomes" id="UP000807716"/>
    </source>
</evidence>
<keyword evidence="17" id="KW-1185">Reference proteome</keyword>
<dbReference type="GO" id="GO:0009051">
    <property type="term" value="P:pentose-phosphate shunt, oxidative branch"/>
    <property type="evidence" value="ECO:0007669"/>
    <property type="project" value="UniProtKB-ARBA"/>
</dbReference>
<evidence type="ECO:0000256" key="11">
    <source>
        <dbReference type="PIRSR" id="PIRSR000109-1"/>
    </source>
</evidence>
<evidence type="ECO:0000259" key="15">
    <source>
        <dbReference type="SMART" id="SM01350"/>
    </source>
</evidence>
<dbReference type="SUPFAM" id="SSF51735">
    <property type="entry name" value="NAD(P)-binding Rossmann-fold domains"/>
    <property type="match status" value="1"/>
</dbReference>
<accession>A0A9P6Q452</accession>
<dbReference type="Gene3D" id="3.40.50.720">
    <property type="entry name" value="NAD(P)-binding Rossmann-like Domain"/>
    <property type="match status" value="1"/>
</dbReference>
<comment type="subunit">
    <text evidence="4 10">Homodimer.</text>
</comment>
<feature type="binding site" description="in other chain" evidence="12">
    <location>
        <position position="290"/>
    </location>
    <ligand>
        <name>substrate</name>
        <note>ligand shared between dimeric partners</note>
    </ligand>
</feature>
<protein>
    <recommendedName>
        <fullName evidence="10 14">6-phosphogluconate dehydrogenase, decarboxylating</fullName>
        <ecNumber evidence="10 14">1.1.1.44</ecNumber>
    </recommendedName>
</protein>
<feature type="binding site" evidence="13">
    <location>
        <position position="106"/>
    </location>
    <ligand>
        <name>NADP(+)</name>
        <dbReference type="ChEBI" id="CHEBI:58349"/>
    </ligand>
</feature>
<dbReference type="GO" id="GO:0019521">
    <property type="term" value="P:D-gluconate metabolic process"/>
    <property type="evidence" value="ECO:0007669"/>
    <property type="project" value="UniProtKB-KW"/>
</dbReference>
<dbReference type="Gene3D" id="1.10.1040.10">
    <property type="entry name" value="N-(1-d-carboxylethyl)-l-norvaline Dehydrogenase, domain 2"/>
    <property type="match status" value="1"/>
</dbReference>
<feature type="binding site" description="in other chain" evidence="12">
    <location>
        <position position="106"/>
    </location>
    <ligand>
        <name>substrate</name>
        <note>ligand shared between dimeric partners</note>
    </ligand>
</feature>
<dbReference type="InterPro" id="IPR006183">
    <property type="entry name" value="Pgluconate_DH"/>
</dbReference>
<evidence type="ECO:0000256" key="13">
    <source>
        <dbReference type="PIRSR" id="PIRSR000109-3"/>
    </source>
</evidence>
<name>A0A9P6Q452_9FUNG</name>
<dbReference type="AlphaFoldDB" id="A0A9P6Q452"/>
<dbReference type="EMBL" id="JAAAJB010000255">
    <property type="protein sequence ID" value="KAG0260247.1"/>
    <property type="molecule type" value="Genomic_DNA"/>
</dbReference>
<sequence>MSVQAVADIGLIGLAVMGQNLVLNMDDHGFVVCAYNRTVSKVDHFLANEAKGTKIVGAHSIAEFCAKLKRPRKVMMLVKAGSAVDDFIEQVLPHLEAGDIIIDGGNSHYPDTIRRTKYLESKGFLFVGCGVSGGEEGARYGPSMMPGGSTAAWPHVKPIFQAIAAKVDGEPCCDWVGETGAGHYVKMVHNGIEYGDMQMICEAYDILKKTLGLTADEIGEIFTEWNQGELDSYLIEITRDILKFKDTDGKPLVEKIKDTAGQKGTGKWTVVSALDTGMPVTLIGEAVFARNLSAIKNERVAASKILGGPSGKFQGDKKQFIHDVSKALYASKIISYAQGFMLMREAAKENDWHLNNAGIALMWRGGCIIRSVFLGDIKTAYTKNPELTNLLFDPFFKAAIEGAADSWRRVVSQAVLLGIPTPCMSSALAFFDGYRNAVLPANLLQAQRDYFGAHTYQTLTSDEWVHTNWTGRGGNVASTTYLA</sequence>
<dbReference type="Proteomes" id="UP000807716">
    <property type="component" value="Unassembled WGS sequence"/>
</dbReference>
<dbReference type="PROSITE" id="PS00461">
    <property type="entry name" value="6PGD"/>
    <property type="match status" value="1"/>
</dbReference>
<feature type="binding site" evidence="12">
    <location>
        <position position="448"/>
    </location>
    <ligand>
        <name>substrate</name>
        <note>ligand shared between dimeric partners</note>
    </ligand>
</feature>
<evidence type="ECO:0000256" key="14">
    <source>
        <dbReference type="RuleBase" id="RU000485"/>
    </source>
</evidence>
<dbReference type="InterPro" id="IPR006113">
    <property type="entry name" value="6PGDH_Gnd/GntZ"/>
</dbReference>
<evidence type="ECO:0000256" key="5">
    <source>
        <dbReference type="ARBA" id="ARBA00022857"/>
    </source>
</evidence>
<feature type="domain" description="6-phosphogluconate dehydrogenase C-terminal" evidence="15">
    <location>
        <begin position="182"/>
        <end position="470"/>
    </location>
</feature>
<keyword evidence="7 14" id="KW-0311">Gluconate utilization</keyword>
<feature type="binding site" description="in other chain" evidence="12">
    <location>
        <position position="194"/>
    </location>
    <ligand>
        <name>substrate</name>
        <note>ligand shared between dimeric partners</note>
    </ligand>
</feature>
<feature type="binding site" evidence="13">
    <location>
        <begin position="13"/>
        <end position="18"/>
    </location>
    <ligand>
        <name>NADP(+)</name>
        <dbReference type="ChEBI" id="CHEBI:58349"/>
    </ligand>
</feature>
<feature type="active site" description="Proton acceptor" evidence="11">
    <location>
        <position position="186"/>
    </location>
</feature>
<evidence type="ECO:0000256" key="12">
    <source>
        <dbReference type="PIRSR" id="PIRSR000109-2"/>
    </source>
</evidence>
<feature type="active site" description="Proton donor" evidence="11">
    <location>
        <position position="193"/>
    </location>
</feature>
<dbReference type="FunFam" id="1.10.1040.10:FF:000002">
    <property type="entry name" value="6-phosphogluconate dehydrogenase, decarboxylating"/>
    <property type="match status" value="1"/>
</dbReference>
<dbReference type="InterPro" id="IPR006184">
    <property type="entry name" value="6PGdom_BS"/>
</dbReference>
<evidence type="ECO:0000256" key="7">
    <source>
        <dbReference type="ARBA" id="ARBA00023064"/>
    </source>
</evidence>
<reference evidence="16" key="1">
    <citation type="journal article" date="2020" name="Fungal Divers.">
        <title>Resolving the Mortierellaceae phylogeny through synthesis of multi-gene phylogenetics and phylogenomics.</title>
        <authorList>
            <person name="Vandepol N."/>
            <person name="Liber J."/>
            <person name="Desiro A."/>
            <person name="Na H."/>
            <person name="Kennedy M."/>
            <person name="Barry K."/>
            <person name="Grigoriev I.V."/>
            <person name="Miller A.N."/>
            <person name="O'Donnell K."/>
            <person name="Stajich J.E."/>
            <person name="Bonito G."/>
        </authorList>
    </citation>
    <scope>NUCLEOTIDE SEQUENCE</scope>
    <source>
        <strain evidence="16">BC1065</strain>
    </source>
</reference>
<evidence type="ECO:0000256" key="8">
    <source>
        <dbReference type="ARBA" id="ARBA00023126"/>
    </source>
</evidence>
<evidence type="ECO:0000256" key="1">
    <source>
        <dbReference type="ARBA" id="ARBA00002526"/>
    </source>
</evidence>
<evidence type="ECO:0000256" key="2">
    <source>
        <dbReference type="ARBA" id="ARBA00004874"/>
    </source>
</evidence>
<feature type="binding site" evidence="13">
    <location>
        <begin position="36"/>
        <end position="38"/>
    </location>
    <ligand>
        <name>NADP(+)</name>
        <dbReference type="ChEBI" id="CHEBI:58349"/>
    </ligand>
</feature>
<evidence type="ECO:0000313" key="16">
    <source>
        <dbReference type="EMBL" id="KAG0260247.1"/>
    </source>
</evidence>
<dbReference type="PRINTS" id="PR00076">
    <property type="entry name" value="6PGDHDRGNASE"/>
</dbReference>
<dbReference type="InterPro" id="IPR013328">
    <property type="entry name" value="6PGD_dom2"/>
</dbReference>
<feature type="binding site" description="in other chain" evidence="12">
    <location>
        <position position="263"/>
    </location>
    <ligand>
        <name>substrate</name>
        <note>ligand shared between dimeric partners</note>
    </ligand>
</feature>